<dbReference type="CDD" id="cd07377">
    <property type="entry name" value="WHTH_GntR"/>
    <property type="match status" value="1"/>
</dbReference>
<dbReference type="InterPro" id="IPR000524">
    <property type="entry name" value="Tscrpt_reg_HTH_GntR"/>
</dbReference>
<feature type="domain" description="HTH gntR-type" evidence="4">
    <location>
        <begin position="11"/>
        <end position="79"/>
    </location>
</feature>
<dbReference type="AlphaFoldDB" id="A0A098R062"/>
<sequence>MDLVISGASDKPIYQQIVDQLSGQIVRGELEPGTMLPPIRTVAKELRISVITIKKAWEELEHLGFIYTMVGRGCFVANLSTREIKDKRSILMEEKIAKDITYYKSLGVTLDEIIEAIRKGYG</sequence>
<dbReference type="Proteomes" id="UP000029692">
    <property type="component" value="Unassembled WGS sequence"/>
</dbReference>
<protein>
    <submittedName>
        <fullName evidence="5">GntR family transcriptional regulator</fullName>
    </submittedName>
</protein>
<keyword evidence="3" id="KW-0804">Transcription</keyword>
<proteinExistence type="predicted"/>
<organism evidence="5 6">
    <name type="scientific">Spirochaeta lutea</name>
    <dbReference type="NCBI Taxonomy" id="1480694"/>
    <lineage>
        <taxon>Bacteria</taxon>
        <taxon>Pseudomonadati</taxon>
        <taxon>Spirochaetota</taxon>
        <taxon>Spirochaetia</taxon>
        <taxon>Spirochaetales</taxon>
        <taxon>Spirochaetaceae</taxon>
        <taxon>Spirochaeta</taxon>
    </lineage>
</organism>
<dbReference type="PANTHER" id="PTHR38445:SF7">
    <property type="entry name" value="GNTR-FAMILY TRANSCRIPTIONAL REGULATOR"/>
    <property type="match status" value="1"/>
</dbReference>
<dbReference type="PROSITE" id="PS50949">
    <property type="entry name" value="HTH_GNTR"/>
    <property type="match status" value="1"/>
</dbReference>
<dbReference type="GO" id="GO:0003677">
    <property type="term" value="F:DNA binding"/>
    <property type="evidence" value="ECO:0007669"/>
    <property type="project" value="UniProtKB-KW"/>
</dbReference>
<accession>A0A098R062</accession>
<dbReference type="SMART" id="SM00345">
    <property type="entry name" value="HTH_GNTR"/>
    <property type="match status" value="1"/>
</dbReference>
<evidence type="ECO:0000313" key="6">
    <source>
        <dbReference type="Proteomes" id="UP000029692"/>
    </source>
</evidence>
<evidence type="ECO:0000256" key="3">
    <source>
        <dbReference type="ARBA" id="ARBA00023163"/>
    </source>
</evidence>
<evidence type="ECO:0000256" key="1">
    <source>
        <dbReference type="ARBA" id="ARBA00023015"/>
    </source>
</evidence>
<evidence type="ECO:0000256" key="2">
    <source>
        <dbReference type="ARBA" id="ARBA00023125"/>
    </source>
</evidence>
<gene>
    <name evidence="5" type="ORF">DC28_02480</name>
</gene>
<comment type="caution">
    <text evidence="5">The sequence shown here is derived from an EMBL/GenBank/DDBJ whole genome shotgun (WGS) entry which is preliminary data.</text>
</comment>
<evidence type="ECO:0000313" key="5">
    <source>
        <dbReference type="EMBL" id="KGE73550.1"/>
    </source>
</evidence>
<dbReference type="Pfam" id="PF00392">
    <property type="entry name" value="GntR"/>
    <property type="match status" value="1"/>
</dbReference>
<dbReference type="STRING" id="1480694.DC28_02480"/>
<keyword evidence="2" id="KW-0238">DNA-binding</keyword>
<dbReference type="OrthoDB" id="9801546at2"/>
<dbReference type="EMBL" id="JNUP01000023">
    <property type="protein sequence ID" value="KGE73550.1"/>
    <property type="molecule type" value="Genomic_DNA"/>
</dbReference>
<reference evidence="5 6" key="1">
    <citation type="submission" date="2014-05" db="EMBL/GenBank/DDBJ databases">
        <title>De novo Genome Sequence of Spirocheata sp.</title>
        <authorList>
            <person name="Shivani Y."/>
            <person name="Subhash Y."/>
            <person name="Tushar L."/>
            <person name="Sasikala C."/>
            <person name="Ramana C.V."/>
        </authorList>
    </citation>
    <scope>NUCLEOTIDE SEQUENCE [LARGE SCALE GENOMIC DNA]</scope>
    <source>
        <strain evidence="5 6">JC230</strain>
    </source>
</reference>
<dbReference type="PANTHER" id="PTHR38445">
    <property type="entry name" value="HTH-TYPE TRANSCRIPTIONAL REPRESSOR YTRA"/>
    <property type="match status" value="1"/>
</dbReference>
<dbReference type="GO" id="GO:0003700">
    <property type="term" value="F:DNA-binding transcription factor activity"/>
    <property type="evidence" value="ECO:0007669"/>
    <property type="project" value="InterPro"/>
</dbReference>
<dbReference type="eggNOG" id="COG1725">
    <property type="taxonomic scope" value="Bacteria"/>
</dbReference>
<dbReference type="InterPro" id="IPR036388">
    <property type="entry name" value="WH-like_DNA-bd_sf"/>
</dbReference>
<dbReference type="Gene3D" id="1.10.10.10">
    <property type="entry name" value="Winged helix-like DNA-binding domain superfamily/Winged helix DNA-binding domain"/>
    <property type="match status" value="1"/>
</dbReference>
<dbReference type="SUPFAM" id="SSF46785">
    <property type="entry name" value="Winged helix' DNA-binding domain"/>
    <property type="match status" value="1"/>
</dbReference>
<name>A0A098R062_9SPIO</name>
<keyword evidence="6" id="KW-1185">Reference proteome</keyword>
<keyword evidence="1" id="KW-0805">Transcription regulation</keyword>
<evidence type="ECO:0000259" key="4">
    <source>
        <dbReference type="PROSITE" id="PS50949"/>
    </source>
</evidence>
<dbReference type="InterPro" id="IPR036390">
    <property type="entry name" value="WH_DNA-bd_sf"/>
</dbReference>